<dbReference type="EMBL" id="JAGGNH010000008">
    <property type="protein sequence ID" value="KAJ0965347.1"/>
    <property type="molecule type" value="Genomic_DNA"/>
</dbReference>
<feature type="chain" id="PRO_5038757107" description="Peptidase A1 domain-containing protein" evidence="6">
    <location>
        <begin position="28"/>
        <end position="448"/>
    </location>
</feature>
<dbReference type="OrthoDB" id="607201at2759"/>
<accession>A0A9D5C2E1</accession>
<dbReference type="Proteomes" id="UP001085076">
    <property type="component" value="Miscellaneous, Linkage group lg08"/>
</dbReference>
<name>A0A9D5C2E1_9LILI</name>
<dbReference type="InterPro" id="IPR032799">
    <property type="entry name" value="TAXi_C"/>
</dbReference>
<dbReference type="InterPro" id="IPR051708">
    <property type="entry name" value="Plant_Aspart_Prot_A1"/>
</dbReference>
<dbReference type="InterPro" id="IPR033121">
    <property type="entry name" value="PEPTIDASE_A1"/>
</dbReference>
<evidence type="ECO:0000259" key="7">
    <source>
        <dbReference type="PROSITE" id="PS51767"/>
    </source>
</evidence>
<evidence type="ECO:0000256" key="2">
    <source>
        <dbReference type="ARBA" id="ARBA00022670"/>
    </source>
</evidence>
<protein>
    <recommendedName>
        <fullName evidence="7">Peptidase A1 domain-containing protein</fullName>
    </recommendedName>
</protein>
<dbReference type="GO" id="GO:0004190">
    <property type="term" value="F:aspartic-type endopeptidase activity"/>
    <property type="evidence" value="ECO:0007669"/>
    <property type="project" value="UniProtKB-KW"/>
</dbReference>
<reference evidence="8" key="1">
    <citation type="submission" date="2021-03" db="EMBL/GenBank/DDBJ databases">
        <authorList>
            <person name="Li Z."/>
            <person name="Yang C."/>
        </authorList>
    </citation>
    <scope>NUCLEOTIDE SEQUENCE</scope>
    <source>
        <strain evidence="8">Dzin_1.0</strain>
        <tissue evidence="8">Leaf</tissue>
    </source>
</reference>
<dbReference type="Pfam" id="PF14541">
    <property type="entry name" value="TAXi_C"/>
    <property type="match status" value="1"/>
</dbReference>
<sequence>MKHINSQLPHLLLTILLILITLSPLSSLHLNIIHRDSIYSPSYPGNLSAEDRLQRIAKHAKARADFIDQTLQPLNLTPSIVRPSVNATPQGYYLVELTVGTPPPQKELKTYYLILDTGSKLTWLQCEPCITCWPQKTPVFDPRKDSTTFTPLPCNHPFCDRTRPGWDCVDNRCVYLAKYGTRTSTGILATDRFGFSSATGGREFVNNLVFGCGRDNKNFSVPDTFNGILGLNTMQVSLAMQMGKRFSYCLSAFTSKTQPPNKLRFGDDAIITNPGVKSIPFIKVPEVGHYFVALADVSIAGKRIGFPPGTFRVIKDGSGWRGGFIIDSGNTMTRFMTGPYETIIYAFGAYFDRFRLNKTVIPGYDLCYLKPGRFNSFPTMTLHFEDGNDLVVRMEDVVFMMPGTKFCVGIGRMSWTSVFGAAQQVNHKLSFDLLNNKLSYVPADCSKD</sequence>
<evidence type="ECO:0000256" key="6">
    <source>
        <dbReference type="SAM" id="SignalP"/>
    </source>
</evidence>
<dbReference type="Gene3D" id="2.40.70.10">
    <property type="entry name" value="Acid Proteases"/>
    <property type="match status" value="2"/>
</dbReference>
<dbReference type="GO" id="GO:0006508">
    <property type="term" value="P:proteolysis"/>
    <property type="evidence" value="ECO:0007669"/>
    <property type="project" value="UniProtKB-KW"/>
</dbReference>
<keyword evidence="4" id="KW-0378">Hydrolase</keyword>
<keyword evidence="3" id="KW-0064">Aspartyl protease</keyword>
<comment type="similarity">
    <text evidence="1">Belongs to the peptidase A1 family.</text>
</comment>
<dbReference type="CDD" id="cd05476">
    <property type="entry name" value="pepsin_A_like_plant"/>
    <property type="match status" value="1"/>
</dbReference>
<dbReference type="PROSITE" id="PS51767">
    <property type="entry name" value="PEPTIDASE_A1"/>
    <property type="match status" value="1"/>
</dbReference>
<dbReference type="PANTHER" id="PTHR47967">
    <property type="entry name" value="OS07G0603500 PROTEIN-RELATED"/>
    <property type="match status" value="1"/>
</dbReference>
<dbReference type="InterPro" id="IPR021109">
    <property type="entry name" value="Peptidase_aspartic_dom_sf"/>
</dbReference>
<feature type="signal peptide" evidence="6">
    <location>
        <begin position="1"/>
        <end position="27"/>
    </location>
</feature>
<reference evidence="8" key="2">
    <citation type="journal article" date="2022" name="Hortic Res">
        <title>The genome of Dioscorea zingiberensis sheds light on the biosynthesis, origin and evolution of the medicinally important diosgenin saponins.</title>
        <authorList>
            <person name="Li Y."/>
            <person name="Tan C."/>
            <person name="Li Z."/>
            <person name="Guo J."/>
            <person name="Li S."/>
            <person name="Chen X."/>
            <person name="Wang C."/>
            <person name="Dai X."/>
            <person name="Yang H."/>
            <person name="Song W."/>
            <person name="Hou L."/>
            <person name="Xu J."/>
            <person name="Tong Z."/>
            <person name="Xu A."/>
            <person name="Yuan X."/>
            <person name="Wang W."/>
            <person name="Yang Q."/>
            <person name="Chen L."/>
            <person name="Sun Z."/>
            <person name="Wang K."/>
            <person name="Pan B."/>
            <person name="Chen J."/>
            <person name="Bao Y."/>
            <person name="Liu F."/>
            <person name="Qi X."/>
            <person name="Gang D.R."/>
            <person name="Wen J."/>
            <person name="Li J."/>
        </authorList>
    </citation>
    <scope>NUCLEOTIDE SEQUENCE</scope>
    <source>
        <strain evidence="8">Dzin_1.0</strain>
    </source>
</reference>
<evidence type="ECO:0000313" key="9">
    <source>
        <dbReference type="Proteomes" id="UP001085076"/>
    </source>
</evidence>
<evidence type="ECO:0000256" key="1">
    <source>
        <dbReference type="ARBA" id="ARBA00007447"/>
    </source>
</evidence>
<dbReference type="Pfam" id="PF14543">
    <property type="entry name" value="TAXi_N"/>
    <property type="match status" value="1"/>
</dbReference>
<dbReference type="SUPFAM" id="SSF50630">
    <property type="entry name" value="Acid proteases"/>
    <property type="match status" value="1"/>
</dbReference>
<dbReference type="InterPro" id="IPR032861">
    <property type="entry name" value="TAXi_N"/>
</dbReference>
<dbReference type="GO" id="GO:0005576">
    <property type="term" value="C:extracellular region"/>
    <property type="evidence" value="ECO:0007669"/>
    <property type="project" value="TreeGrafter"/>
</dbReference>
<feature type="domain" description="Peptidase A1" evidence="7">
    <location>
        <begin position="93"/>
        <end position="441"/>
    </location>
</feature>
<comment type="caution">
    <text evidence="8">The sequence shown here is derived from an EMBL/GenBank/DDBJ whole genome shotgun (WGS) entry which is preliminary data.</text>
</comment>
<keyword evidence="6" id="KW-0732">Signal</keyword>
<evidence type="ECO:0000256" key="3">
    <source>
        <dbReference type="ARBA" id="ARBA00022750"/>
    </source>
</evidence>
<dbReference type="AlphaFoldDB" id="A0A9D5C2E1"/>
<proteinExistence type="inferred from homology"/>
<evidence type="ECO:0000313" key="8">
    <source>
        <dbReference type="EMBL" id="KAJ0965347.1"/>
    </source>
</evidence>
<evidence type="ECO:0000256" key="5">
    <source>
        <dbReference type="ARBA" id="ARBA00023180"/>
    </source>
</evidence>
<keyword evidence="9" id="KW-1185">Reference proteome</keyword>
<gene>
    <name evidence="8" type="ORF">J5N97_026485</name>
</gene>
<keyword evidence="5" id="KW-0325">Glycoprotein</keyword>
<keyword evidence="2" id="KW-0645">Protease</keyword>
<evidence type="ECO:0000256" key="4">
    <source>
        <dbReference type="ARBA" id="ARBA00022801"/>
    </source>
</evidence>
<dbReference type="PANTHER" id="PTHR47967:SF123">
    <property type="entry name" value="ASPARTIC PROTEINASE NEPENTHESIN-1-LIKE"/>
    <property type="match status" value="1"/>
</dbReference>
<dbReference type="InterPro" id="IPR034161">
    <property type="entry name" value="Pepsin-like_plant"/>
</dbReference>
<organism evidence="8 9">
    <name type="scientific">Dioscorea zingiberensis</name>
    <dbReference type="NCBI Taxonomy" id="325984"/>
    <lineage>
        <taxon>Eukaryota</taxon>
        <taxon>Viridiplantae</taxon>
        <taxon>Streptophyta</taxon>
        <taxon>Embryophyta</taxon>
        <taxon>Tracheophyta</taxon>
        <taxon>Spermatophyta</taxon>
        <taxon>Magnoliopsida</taxon>
        <taxon>Liliopsida</taxon>
        <taxon>Dioscoreales</taxon>
        <taxon>Dioscoreaceae</taxon>
        <taxon>Dioscorea</taxon>
    </lineage>
</organism>